<feature type="binding site" evidence="9">
    <location>
        <position position="114"/>
    </location>
    <ligand>
        <name>alpha-D-glucose 1-phosphate</name>
        <dbReference type="ChEBI" id="CHEBI:58601"/>
    </ligand>
</feature>
<dbReference type="InterPro" id="IPR005836">
    <property type="entry name" value="ADP_Glu_pyroP_CS"/>
</dbReference>
<dbReference type="GO" id="GO:0008878">
    <property type="term" value="F:glucose-1-phosphate adenylyltransferase activity"/>
    <property type="evidence" value="ECO:0007669"/>
    <property type="project" value="UniProtKB-UniRule"/>
</dbReference>
<evidence type="ECO:0000256" key="2">
    <source>
        <dbReference type="ARBA" id="ARBA00022600"/>
    </source>
</evidence>
<feature type="binding site" evidence="9">
    <location>
        <position position="179"/>
    </location>
    <ligand>
        <name>alpha-D-glucose 1-phosphate</name>
        <dbReference type="ChEBI" id="CHEBI:58601"/>
    </ligand>
</feature>
<dbReference type="PANTHER" id="PTHR43523:SF2">
    <property type="entry name" value="GLUCOSE-1-PHOSPHATE ADENYLYLTRANSFERASE"/>
    <property type="match status" value="1"/>
</dbReference>
<feature type="site" description="Could play a key role in the communication between the regulatory and the substrate sites" evidence="9">
    <location>
        <position position="113"/>
    </location>
</feature>
<dbReference type="SMR" id="A0AAX2HX80"/>
<gene>
    <name evidence="9 13" type="primary">glgC</name>
    <name evidence="13" type="ORF">NCTC5923_00320</name>
</gene>
<keyword evidence="3 9" id="KW-0808">Transferase</keyword>
<feature type="domain" description="Glucose-1-phosphate adenylyltransferase/Bifunctional protein GlmU-like C-terminal hexapeptide" evidence="12">
    <location>
        <begin position="314"/>
        <end position="413"/>
    </location>
</feature>
<dbReference type="CDD" id="cd04651">
    <property type="entry name" value="LbH_G1P_AT_C"/>
    <property type="match status" value="1"/>
</dbReference>
<dbReference type="KEGG" id="ypl:CH46_1118"/>
<feature type="binding site" evidence="9">
    <location>
        <position position="212"/>
    </location>
    <ligand>
        <name>alpha-D-glucose 1-phosphate</name>
        <dbReference type="ChEBI" id="CHEBI:58601"/>
    </ligand>
</feature>
<keyword evidence="4 9" id="KW-0548">Nucleotidyltransferase</keyword>
<dbReference type="FunFam" id="3.90.550.10:FF:000014">
    <property type="entry name" value="Glucose-1-phosphate adenylyltransferase"/>
    <property type="match status" value="1"/>
</dbReference>
<comment type="pathway">
    <text evidence="9">Glycan biosynthesis; glycogen biosynthesis.</text>
</comment>
<dbReference type="Pfam" id="PF24894">
    <property type="entry name" value="Hexapep_GlmU"/>
    <property type="match status" value="1"/>
</dbReference>
<comment type="function">
    <text evidence="9">Involved in the biosynthesis of ADP-glucose, a building block required for the elongation reactions to produce glycogen. Catalyzes the reaction between ATP and alpha-D-glucose 1-phosphate (G1P) to produce pyrophosphate and ADP-Glc.</text>
</comment>
<dbReference type="InterPro" id="IPR011831">
    <property type="entry name" value="ADP-Glc_PPase"/>
</dbReference>
<keyword evidence="8 9" id="KW-0119">Carbohydrate metabolism</keyword>
<sequence>MVRFESTDSLMLARQLPNKTVALILAGGRGSRLKDLTATRAKPAVHFGGKFRIIDFALSNCLNSGVRRIGVITQYQSHTLVQHIQRGWSFLNEEMNEFVDLLPAQQRLSTEQWYKGTADAVCQNLDIIRRYDAEYIVILAGDHIYKMDYSRMLLDHVEKGAECTVACIPVPISEGSEFGIMEVTADYQITAFYEKPANPPPIPGDPSNALASMGIYIFNADYLFKLLEEDNNTPGSSHDFGKDIIPQLTARKVVWAHPFDLSCVTSNAELPPYWRDVGTLDAYWRANLDLASVTPELDMYDRAWPIRTHMEPLPPAKFVQDRSGSHGMTMNSLVSGGCIVSGSVVVHSVLFPRVRVNSFCTIDSSLLLPDVHVGRSCRLRRCIIDRACHIPEGMVIGENADEDSARFYRSEGGGGVSDSGYAGKVRGKIEPLGFLFVRLDLLIRLSLLIRLNLFIRMNLLIILTLFFKLASIQASH</sequence>
<evidence type="ECO:0000256" key="3">
    <source>
        <dbReference type="ARBA" id="ARBA00022679"/>
    </source>
</evidence>
<dbReference type="NCBIfam" id="TIGR02091">
    <property type="entry name" value="glgC"/>
    <property type="match status" value="1"/>
</dbReference>
<dbReference type="SUPFAM" id="SSF51161">
    <property type="entry name" value="Trimeric LpxA-like enzymes"/>
    <property type="match status" value="1"/>
</dbReference>
<reference evidence="13 14" key="1">
    <citation type="submission" date="2018-06" db="EMBL/GenBank/DDBJ databases">
        <authorList>
            <consortium name="Pathogen Informatics"/>
            <person name="Doyle S."/>
        </authorList>
    </citation>
    <scope>NUCLEOTIDE SEQUENCE [LARGE SCALE GENOMIC DNA]</scope>
    <source>
        <strain evidence="13 14">NCTC5923</strain>
    </source>
</reference>
<dbReference type="CDD" id="cd02508">
    <property type="entry name" value="ADP_Glucose_PP"/>
    <property type="match status" value="1"/>
</dbReference>
<keyword evidence="10" id="KW-0812">Transmembrane</keyword>
<dbReference type="PROSITE" id="PS00810">
    <property type="entry name" value="ADP_GLC_PYROPHOSPH_3"/>
    <property type="match status" value="1"/>
</dbReference>
<dbReference type="GO" id="GO:0005978">
    <property type="term" value="P:glycogen biosynthetic process"/>
    <property type="evidence" value="ECO:0007669"/>
    <property type="project" value="UniProtKB-UniRule"/>
</dbReference>
<protein>
    <recommendedName>
        <fullName evidence="9">Glucose-1-phosphate adenylyltransferase</fullName>
        <ecNumber evidence="9">2.7.7.27</ecNumber>
    </recommendedName>
    <alternativeName>
        <fullName evidence="9">ADP-glucose pyrophosphorylase</fullName>
        <shortName evidence="9">ADPGlc PPase</shortName>
    </alternativeName>
    <alternativeName>
        <fullName evidence="9">ADP-glucose synthase</fullName>
    </alternativeName>
</protein>
<evidence type="ECO:0000256" key="1">
    <source>
        <dbReference type="ARBA" id="ARBA00010443"/>
    </source>
</evidence>
<comment type="subunit">
    <text evidence="9">Homotetramer.</text>
</comment>
<dbReference type="InterPro" id="IPR011004">
    <property type="entry name" value="Trimer_LpxA-like_sf"/>
</dbReference>
<evidence type="ECO:0000313" key="13">
    <source>
        <dbReference type="EMBL" id="SQA37431.1"/>
    </source>
</evidence>
<keyword evidence="10" id="KW-1133">Transmembrane helix</keyword>
<proteinExistence type="inferred from homology"/>
<dbReference type="Gene3D" id="3.90.550.10">
    <property type="entry name" value="Spore Coat Polysaccharide Biosynthesis Protein SpsA, Chain A"/>
    <property type="match status" value="1"/>
</dbReference>
<name>A0AAX2HX80_YERPE</name>
<accession>A0AAX2HX80</accession>
<keyword evidence="10" id="KW-0472">Membrane</keyword>
<dbReference type="KEGG" id="ypw:CH59_1887"/>
<evidence type="ECO:0000256" key="6">
    <source>
        <dbReference type="ARBA" id="ARBA00022840"/>
    </source>
</evidence>
<dbReference type="EMBL" id="UAVH01000001">
    <property type="protein sequence ID" value="SQA37431.1"/>
    <property type="molecule type" value="Genomic_DNA"/>
</dbReference>
<keyword evidence="2 9" id="KW-0321">Glycogen metabolism</keyword>
<feature type="domain" description="Nucleotidyl transferase" evidence="11">
    <location>
        <begin position="22"/>
        <end position="291"/>
    </location>
</feature>
<dbReference type="PROSITE" id="PS00809">
    <property type="entry name" value="ADP_GLC_PYROPHOSPH_2"/>
    <property type="match status" value="1"/>
</dbReference>
<dbReference type="NCBIfam" id="NF002023">
    <property type="entry name" value="PRK00844.1"/>
    <property type="match status" value="1"/>
</dbReference>
<keyword evidence="6 9" id="KW-0067">ATP-binding</keyword>
<dbReference type="PROSITE" id="PS00808">
    <property type="entry name" value="ADP_GLC_PYROPHOSPH_1"/>
    <property type="match status" value="1"/>
</dbReference>
<dbReference type="GO" id="GO:0005524">
    <property type="term" value="F:ATP binding"/>
    <property type="evidence" value="ECO:0007669"/>
    <property type="project" value="UniProtKB-KW"/>
</dbReference>
<dbReference type="InterPro" id="IPR023049">
    <property type="entry name" value="GlgC_bac"/>
</dbReference>
<feature type="binding site" evidence="9">
    <location>
        <begin position="194"/>
        <end position="195"/>
    </location>
    <ligand>
        <name>alpha-D-glucose 1-phosphate</name>
        <dbReference type="ChEBI" id="CHEBI:58601"/>
    </ligand>
</feature>
<dbReference type="PANTHER" id="PTHR43523">
    <property type="entry name" value="GLUCOSE-1-PHOSPHATE ADENYLYLTRANSFERASE-RELATED"/>
    <property type="match status" value="1"/>
</dbReference>
<dbReference type="InterPro" id="IPR029044">
    <property type="entry name" value="Nucleotide-diphossugar_trans"/>
</dbReference>
<evidence type="ECO:0000256" key="7">
    <source>
        <dbReference type="ARBA" id="ARBA00023056"/>
    </source>
</evidence>
<dbReference type="AlphaFoldDB" id="A0AAX2HX80"/>
<evidence type="ECO:0000259" key="11">
    <source>
        <dbReference type="Pfam" id="PF00483"/>
    </source>
</evidence>
<evidence type="ECO:0000256" key="9">
    <source>
        <dbReference type="HAMAP-Rule" id="MF_00624"/>
    </source>
</evidence>
<dbReference type="Gene3D" id="2.160.10.10">
    <property type="entry name" value="Hexapeptide repeat proteins"/>
    <property type="match status" value="1"/>
</dbReference>
<dbReference type="SUPFAM" id="SSF53448">
    <property type="entry name" value="Nucleotide-diphospho-sugar transferases"/>
    <property type="match status" value="1"/>
</dbReference>
<keyword evidence="5 9" id="KW-0547">Nucleotide-binding</keyword>
<dbReference type="Pfam" id="PF00483">
    <property type="entry name" value="NTP_transferase"/>
    <property type="match status" value="1"/>
</dbReference>
<feature type="site" description="Could play a key role in the communication between the regulatory and the substrate sites" evidence="9">
    <location>
        <position position="74"/>
    </location>
</feature>
<keyword evidence="7 9" id="KW-0320">Glycogen biosynthesis</keyword>
<comment type="similarity">
    <text evidence="1 9">Belongs to the bacterial/plant glucose-1-phosphate adenylyltransferase family.</text>
</comment>
<dbReference type="Proteomes" id="UP000251879">
    <property type="component" value="Unassembled WGS sequence"/>
</dbReference>
<evidence type="ECO:0000256" key="4">
    <source>
        <dbReference type="ARBA" id="ARBA00022695"/>
    </source>
</evidence>
<dbReference type="HAMAP" id="MF_00624">
    <property type="entry name" value="GlgC"/>
    <property type="match status" value="1"/>
</dbReference>
<dbReference type="InterPro" id="IPR005835">
    <property type="entry name" value="NTP_transferase_dom"/>
</dbReference>
<evidence type="ECO:0000256" key="8">
    <source>
        <dbReference type="ARBA" id="ARBA00023277"/>
    </source>
</evidence>
<evidence type="ECO:0000256" key="5">
    <source>
        <dbReference type="ARBA" id="ARBA00022741"/>
    </source>
</evidence>
<dbReference type="InterPro" id="IPR056818">
    <property type="entry name" value="GlmU/GlgC-like_hexapep"/>
</dbReference>
<feature type="transmembrane region" description="Helical" evidence="10">
    <location>
        <begin position="447"/>
        <end position="467"/>
    </location>
</feature>
<evidence type="ECO:0000256" key="10">
    <source>
        <dbReference type="SAM" id="Phobius"/>
    </source>
</evidence>
<dbReference type="KEGG" id="ypv:BZ15_3765"/>
<evidence type="ECO:0000259" key="12">
    <source>
        <dbReference type="Pfam" id="PF24894"/>
    </source>
</evidence>
<comment type="catalytic activity">
    <reaction evidence="9">
        <text>alpha-D-glucose 1-phosphate + ATP + H(+) = ADP-alpha-D-glucose + diphosphate</text>
        <dbReference type="Rhea" id="RHEA:12120"/>
        <dbReference type="ChEBI" id="CHEBI:15378"/>
        <dbReference type="ChEBI" id="CHEBI:30616"/>
        <dbReference type="ChEBI" id="CHEBI:33019"/>
        <dbReference type="ChEBI" id="CHEBI:57498"/>
        <dbReference type="ChEBI" id="CHEBI:58601"/>
        <dbReference type="EC" id="2.7.7.27"/>
    </reaction>
</comment>
<organism evidence="13 14">
    <name type="scientific">Yersinia pestis</name>
    <dbReference type="NCBI Taxonomy" id="632"/>
    <lineage>
        <taxon>Bacteria</taxon>
        <taxon>Pseudomonadati</taxon>
        <taxon>Pseudomonadota</taxon>
        <taxon>Gammaproteobacteria</taxon>
        <taxon>Enterobacterales</taxon>
        <taxon>Yersiniaceae</taxon>
        <taxon>Yersinia</taxon>
    </lineage>
</organism>
<comment type="caution">
    <text evidence="13">The sequence shown here is derived from an EMBL/GenBank/DDBJ whole genome shotgun (WGS) entry which is preliminary data.</text>
</comment>
<dbReference type="NCBIfam" id="NF001947">
    <property type="entry name" value="PRK00725.1"/>
    <property type="match status" value="1"/>
</dbReference>
<dbReference type="EC" id="2.7.7.27" evidence="9"/>
<dbReference type="KEGG" id="ypj:CH55_2619"/>
<evidence type="ECO:0000313" key="14">
    <source>
        <dbReference type="Proteomes" id="UP000251879"/>
    </source>
</evidence>